<feature type="region of interest" description="Disordered" evidence="1">
    <location>
        <begin position="1"/>
        <end position="60"/>
    </location>
</feature>
<dbReference type="EMBL" id="JAFBMS010000002">
    <property type="protein sequence ID" value="KAG9354344.1"/>
    <property type="molecule type" value="Genomic_DNA"/>
</dbReference>
<organism evidence="2 3">
    <name type="scientific">Albula glossodonta</name>
    <name type="common">roundjaw bonefish</name>
    <dbReference type="NCBI Taxonomy" id="121402"/>
    <lineage>
        <taxon>Eukaryota</taxon>
        <taxon>Metazoa</taxon>
        <taxon>Chordata</taxon>
        <taxon>Craniata</taxon>
        <taxon>Vertebrata</taxon>
        <taxon>Euteleostomi</taxon>
        <taxon>Actinopterygii</taxon>
        <taxon>Neopterygii</taxon>
        <taxon>Teleostei</taxon>
        <taxon>Albuliformes</taxon>
        <taxon>Albulidae</taxon>
        <taxon>Albula</taxon>
    </lineage>
</organism>
<accession>A0A8T2PSM2</accession>
<dbReference type="AlphaFoldDB" id="A0A8T2PSM2"/>
<sequence>MTVQPEEAKHTFRSLRQGHAQPVQGHTALAADGGGAAPEGVEGDGTDDQRQVEGQVHGSGDVHIHLQEYSTRMMLQSKMEGDTGGILSIFPFHVSVLPEDSDSPRRLATSCLTSFIFPLA</sequence>
<reference evidence="2" key="1">
    <citation type="thesis" date="2021" institute="BYU ScholarsArchive" country="Provo, UT, USA">
        <title>Applications of and Algorithms for Genome Assembly and Genomic Analyses with an Emphasis on Marine Teleosts.</title>
        <authorList>
            <person name="Pickett B.D."/>
        </authorList>
    </citation>
    <scope>NUCLEOTIDE SEQUENCE</scope>
    <source>
        <strain evidence="2">HI-2016</strain>
    </source>
</reference>
<name>A0A8T2PSM2_9TELE</name>
<dbReference type="Proteomes" id="UP000824540">
    <property type="component" value="Unassembled WGS sequence"/>
</dbReference>
<evidence type="ECO:0000313" key="3">
    <source>
        <dbReference type="Proteomes" id="UP000824540"/>
    </source>
</evidence>
<protein>
    <submittedName>
        <fullName evidence="2">Uncharacterized protein</fullName>
    </submittedName>
</protein>
<proteinExistence type="predicted"/>
<comment type="caution">
    <text evidence="2">The sequence shown here is derived from an EMBL/GenBank/DDBJ whole genome shotgun (WGS) entry which is preliminary data.</text>
</comment>
<evidence type="ECO:0000313" key="2">
    <source>
        <dbReference type="EMBL" id="KAG9354344.1"/>
    </source>
</evidence>
<gene>
    <name evidence="2" type="ORF">JZ751_001049</name>
</gene>
<feature type="compositionally biased region" description="Basic and acidic residues" evidence="1">
    <location>
        <begin position="1"/>
        <end position="10"/>
    </location>
</feature>
<evidence type="ECO:0000256" key="1">
    <source>
        <dbReference type="SAM" id="MobiDB-lite"/>
    </source>
</evidence>
<keyword evidence="3" id="KW-1185">Reference proteome</keyword>